<feature type="domain" description="PRC-barrel" evidence="7">
    <location>
        <begin position="97"/>
        <end position="169"/>
    </location>
</feature>
<dbReference type="RefSeq" id="WP_057808821.1">
    <property type="nucleotide sequence ID" value="NZ_BJUD01000001.1"/>
</dbReference>
<proteinExistence type="inferred from homology"/>
<dbReference type="OrthoDB" id="9810331at2"/>
<comment type="caution">
    <text evidence="9">The sequence shown here is derived from an EMBL/GenBank/DDBJ whole genome shotgun (WGS) entry which is preliminary data.</text>
</comment>
<feature type="domain" description="RimM N-terminal" evidence="6">
    <location>
        <begin position="5"/>
        <end position="90"/>
    </location>
</feature>
<dbReference type="SUPFAM" id="SSF50346">
    <property type="entry name" value="PRC-barrel domain"/>
    <property type="match status" value="1"/>
</dbReference>
<dbReference type="AlphaFoldDB" id="A0A0R2LBB3"/>
<comment type="domain">
    <text evidence="5">The PRC barrel domain binds ribosomal protein uS19.</text>
</comment>
<dbReference type="Pfam" id="PF05239">
    <property type="entry name" value="PRC"/>
    <property type="match status" value="1"/>
</dbReference>
<evidence type="ECO:0000313" key="11">
    <source>
        <dbReference type="Proteomes" id="UP000321429"/>
    </source>
</evidence>
<evidence type="ECO:0000259" key="7">
    <source>
        <dbReference type="Pfam" id="PF05239"/>
    </source>
</evidence>
<keyword evidence="2 5" id="KW-0690">Ribosome biogenesis</keyword>
<dbReference type="EMBL" id="BJUD01000001">
    <property type="protein sequence ID" value="GEK27693.1"/>
    <property type="molecule type" value="Genomic_DNA"/>
</dbReference>
<dbReference type="STRING" id="348151.IV55_GL000808"/>
<dbReference type="InterPro" id="IPR002676">
    <property type="entry name" value="RimM_N"/>
</dbReference>
<accession>A0A0R2LBB3</accession>
<evidence type="ECO:0000256" key="1">
    <source>
        <dbReference type="ARBA" id="ARBA00022490"/>
    </source>
</evidence>
<evidence type="ECO:0000313" key="8">
    <source>
        <dbReference type="EMBL" id="GEK27693.1"/>
    </source>
</evidence>
<dbReference type="InterPro" id="IPR009000">
    <property type="entry name" value="Transl_B-barrel_sf"/>
</dbReference>
<gene>
    <name evidence="5 8" type="primary">rimM</name>
    <name evidence="9" type="ORF">IV55_GL000808</name>
    <name evidence="8" type="ORF">LSI01_00040</name>
</gene>
<dbReference type="Proteomes" id="UP000051139">
    <property type="component" value="Unassembled WGS sequence"/>
</dbReference>
<dbReference type="Pfam" id="PF01782">
    <property type="entry name" value="RimM"/>
    <property type="match status" value="1"/>
</dbReference>
<keyword evidence="10" id="KW-1185">Reference proteome</keyword>
<evidence type="ECO:0000256" key="5">
    <source>
        <dbReference type="HAMAP-Rule" id="MF_00014"/>
    </source>
</evidence>
<dbReference type="Gene3D" id="2.30.30.240">
    <property type="entry name" value="PRC-barrel domain"/>
    <property type="match status" value="1"/>
</dbReference>
<comment type="similarity">
    <text evidence="5">Belongs to the RimM family.</text>
</comment>
<keyword evidence="3 5" id="KW-0698">rRNA processing</keyword>
<dbReference type="HAMAP" id="MF_00014">
    <property type="entry name" value="Ribosome_mat_RimM"/>
    <property type="match status" value="1"/>
</dbReference>
<dbReference type="GO" id="GO:0005840">
    <property type="term" value="C:ribosome"/>
    <property type="evidence" value="ECO:0007669"/>
    <property type="project" value="InterPro"/>
</dbReference>
<evidence type="ECO:0000313" key="9">
    <source>
        <dbReference type="EMBL" id="KRN96934.1"/>
    </source>
</evidence>
<dbReference type="InterPro" id="IPR011961">
    <property type="entry name" value="RimM"/>
</dbReference>
<dbReference type="GO" id="GO:0043022">
    <property type="term" value="F:ribosome binding"/>
    <property type="evidence" value="ECO:0007669"/>
    <property type="project" value="InterPro"/>
</dbReference>
<evidence type="ECO:0000256" key="2">
    <source>
        <dbReference type="ARBA" id="ARBA00022517"/>
    </source>
</evidence>
<dbReference type="PANTHER" id="PTHR33692:SF1">
    <property type="entry name" value="RIBOSOME MATURATION FACTOR RIMM"/>
    <property type="match status" value="1"/>
</dbReference>
<sequence length="175" mass="19403">MAFYTIGKIVNTQGLKGELRVIADTDFPAERFAKGKTVYVTANQPQAKREQLTITSARNHKSFILITFAGLNDINMVEKYKGSDLFVTEAEQQPLPEGQYYYREIIGLHVIDETGTDIGSIKEVMAPGANDVWVVKRAGKSDLLLPVIDQVVKSVDIEAGQVHIEMMAGLDEDED</sequence>
<comment type="subcellular location">
    <subcellularLocation>
        <location evidence="5">Cytoplasm</location>
    </subcellularLocation>
</comment>
<dbReference type="GO" id="GO:0005737">
    <property type="term" value="C:cytoplasm"/>
    <property type="evidence" value="ECO:0007669"/>
    <property type="project" value="UniProtKB-SubCell"/>
</dbReference>
<dbReference type="Gene3D" id="2.40.30.60">
    <property type="entry name" value="RimM"/>
    <property type="match status" value="1"/>
</dbReference>
<reference evidence="9 10" key="1">
    <citation type="journal article" date="2015" name="Genome Announc.">
        <title>Expanding the biotechnology potential of lactobacilli through comparative genomics of 213 strains and associated genera.</title>
        <authorList>
            <person name="Sun Z."/>
            <person name="Harris H.M."/>
            <person name="McCann A."/>
            <person name="Guo C."/>
            <person name="Argimon S."/>
            <person name="Zhang W."/>
            <person name="Yang X."/>
            <person name="Jeffery I.B."/>
            <person name="Cooney J.C."/>
            <person name="Kagawa T.F."/>
            <person name="Liu W."/>
            <person name="Song Y."/>
            <person name="Salvetti E."/>
            <person name="Wrobel A."/>
            <person name="Rasinkangas P."/>
            <person name="Parkhill J."/>
            <person name="Rea M.C."/>
            <person name="O'Sullivan O."/>
            <person name="Ritari J."/>
            <person name="Douillard F.P."/>
            <person name="Paul Ross R."/>
            <person name="Yang R."/>
            <person name="Briner A.E."/>
            <person name="Felis G.E."/>
            <person name="de Vos W.M."/>
            <person name="Barrangou R."/>
            <person name="Klaenhammer T.R."/>
            <person name="Caufield P.W."/>
            <person name="Cui Y."/>
            <person name="Zhang H."/>
            <person name="O'Toole P.W."/>
        </authorList>
    </citation>
    <scope>NUCLEOTIDE SEQUENCE [LARGE SCALE GENOMIC DNA]</scope>
    <source>
        <strain evidence="9 10">DSM 22696</strain>
    </source>
</reference>
<keyword evidence="4 5" id="KW-0143">Chaperone</keyword>
<dbReference type="NCBIfam" id="TIGR02273">
    <property type="entry name" value="16S_RimM"/>
    <property type="match status" value="1"/>
</dbReference>
<reference evidence="8 11" key="2">
    <citation type="submission" date="2019-07" db="EMBL/GenBank/DDBJ databases">
        <title>Whole genome shotgun sequence of Lactobacillus siliginis NBRC 101315.</title>
        <authorList>
            <person name="Hosoyama A."/>
            <person name="Uohara A."/>
            <person name="Ohji S."/>
            <person name="Ichikawa N."/>
        </authorList>
    </citation>
    <scope>NUCLEOTIDE SEQUENCE [LARGE SCALE GENOMIC DNA]</scope>
    <source>
        <strain evidence="8 11">NBRC 101315</strain>
    </source>
</reference>
<comment type="function">
    <text evidence="5">An accessory protein needed during the final step in the assembly of 30S ribosomal subunit, possibly for assembly of the head region. Essential for efficient processing of 16S rRNA. May be needed both before and after RbfA during the maturation of 16S rRNA. It has affinity for free ribosomal 30S subunits but not for 70S ribosomes.</text>
</comment>
<protein>
    <recommendedName>
        <fullName evidence="5">Ribosome maturation factor RimM</fullName>
    </recommendedName>
</protein>
<dbReference type="PANTHER" id="PTHR33692">
    <property type="entry name" value="RIBOSOME MATURATION FACTOR RIMM"/>
    <property type="match status" value="1"/>
</dbReference>
<evidence type="ECO:0000256" key="3">
    <source>
        <dbReference type="ARBA" id="ARBA00022552"/>
    </source>
</evidence>
<comment type="subunit">
    <text evidence="5">Binds ribosomal protein uS19.</text>
</comment>
<dbReference type="GO" id="GO:0042274">
    <property type="term" value="P:ribosomal small subunit biogenesis"/>
    <property type="evidence" value="ECO:0007669"/>
    <property type="project" value="UniProtKB-UniRule"/>
</dbReference>
<dbReference type="InterPro" id="IPR036976">
    <property type="entry name" value="RimM_N_sf"/>
</dbReference>
<dbReference type="PATRIC" id="fig|348151.3.peg.833"/>
<dbReference type="GO" id="GO:0006364">
    <property type="term" value="P:rRNA processing"/>
    <property type="evidence" value="ECO:0007669"/>
    <property type="project" value="UniProtKB-UniRule"/>
</dbReference>
<dbReference type="InterPro" id="IPR011033">
    <property type="entry name" value="PRC_barrel-like_sf"/>
</dbReference>
<evidence type="ECO:0000256" key="4">
    <source>
        <dbReference type="ARBA" id="ARBA00023186"/>
    </source>
</evidence>
<dbReference type="SUPFAM" id="SSF50447">
    <property type="entry name" value="Translation proteins"/>
    <property type="match status" value="1"/>
</dbReference>
<dbReference type="Proteomes" id="UP000321429">
    <property type="component" value="Unassembled WGS sequence"/>
</dbReference>
<organism evidence="9 10">
    <name type="scientific">Furfurilactobacillus siliginis</name>
    <dbReference type="NCBI Taxonomy" id="348151"/>
    <lineage>
        <taxon>Bacteria</taxon>
        <taxon>Bacillati</taxon>
        <taxon>Bacillota</taxon>
        <taxon>Bacilli</taxon>
        <taxon>Lactobacillales</taxon>
        <taxon>Lactobacillaceae</taxon>
        <taxon>Furfurilactobacillus</taxon>
    </lineage>
</organism>
<name>A0A0R2LBB3_9LACO</name>
<keyword evidence="1 5" id="KW-0963">Cytoplasm</keyword>
<evidence type="ECO:0000259" key="6">
    <source>
        <dbReference type="Pfam" id="PF01782"/>
    </source>
</evidence>
<dbReference type="InterPro" id="IPR027275">
    <property type="entry name" value="PRC-brl_dom"/>
</dbReference>
<dbReference type="EMBL" id="JQCB01000002">
    <property type="protein sequence ID" value="KRN96934.1"/>
    <property type="molecule type" value="Genomic_DNA"/>
</dbReference>
<evidence type="ECO:0000313" key="10">
    <source>
        <dbReference type="Proteomes" id="UP000051139"/>
    </source>
</evidence>